<keyword evidence="5" id="KW-0479">Metal-binding</keyword>
<proteinExistence type="inferred from homology"/>
<dbReference type="InterPro" id="IPR002401">
    <property type="entry name" value="Cyt_P450_E_grp-I"/>
</dbReference>
<dbReference type="InterPro" id="IPR036396">
    <property type="entry name" value="Cyt_P450_sf"/>
</dbReference>
<evidence type="ECO:0000256" key="4">
    <source>
        <dbReference type="ARBA" id="ARBA00022617"/>
    </source>
</evidence>
<keyword evidence="7" id="KW-0408">Iron</keyword>
<sequence length="522" mass="59346">MAFVWATFILTLILLFIFYELLNIKNKKKLPPGPKGIPILGHLHLLGENLTQDLHKFSLKYGPIIYMKFGLVPTYVISSPESAEKILKTYDHIFASRPHNETAQYISYGQRNLIFSKYGAYWRNMRKLCTVHLLSNMKIHSFQSTRSEEIAIMIKEIAQGHVEVDLSAQVSKLSANLSCLMVFGKKFTDDDLDKRGFKYLVQEVTTLAATPNLGDFFPFLGVIDLQGLTRRMKDTSKVLDPFVEKIIDEHVNAKEQKKNKDFVDTMMDIMQSGEAEFQFDRRHVKAVSQFQFRIRKILVHLEQLSNLSENTPRALEIMFVVASSNKFGPDKVDLHSRKSKKTGYKVDGIVVGQSISFVNLKALIVAELEIDNVTKNIEIRYIVEGNSCPLKIKNDMGVKLYLEVKRNAPEIDMYPFCIDTTDKIVGRYIILIVHLGKSYTWKTGQLYKDKGTLIAVMAKYKIKNNFNFRVKRSDKKRPVVIVDAAHLGGAYKGTFVSAITLDDAGCILPLTYGVVDTENDCS</sequence>
<evidence type="ECO:0000256" key="2">
    <source>
        <dbReference type="ARBA" id="ARBA00004370"/>
    </source>
</evidence>
<dbReference type="SUPFAM" id="SSF48264">
    <property type="entry name" value="Cytochrome P450"/>
    <property type="match status" value="1"/>
</dbReference>
<keyword evidence="8" id="KW-0503">Monooxygenase</keyword>
<comment type="subcellular location">
    <subcellularLocation>
        <location evidence="2">Membrane</location>
    </subcellularLocation>
</comment>
<dbReference type="Proteomes" id="UP000694930">
    <property type="component" value="Chromosome 4"/>
</dbReference>
<dbReference type="RefSeq" id="XP_015072710.1">
    <property type="nucleotide sequence ID" value="XM_015217224.2"/>
</dbReference>
<dbReference type="Gene3D" id="1.10.630.10">
    <property type="entry name" value="Cytochrome P450"/>
    <property type="match status" value="1"/>
</dbReference>
<evidence type="ECO:0000313" key="11">
    <source>
        <dbReference type="Proteomes" id="UP000694930"/>
    </source>
</evidence>
<evidence type="ECO:0000256" key="3">
    <source>
        <dbReference type="ARBA" id="ARBA00010617"/>
    </source>
</evidence>
<reference evidence="12" key="2">
    <citation type="submission" date="2025-08" db="UniProtKB">
        <authorList>
            <consortium name="RefSeq"/>
        </authorList>
    </citation>
    <scope>IDENTIFICATION</scope>
</reference>
<comment type="cofactor">
    <cofactor evidence="1">
        <name>heme</name>
        <dbReference type="ChEBI" id="CHEBI:30413"/>
    </cofactor>
</comment>
<accession>A0ABM1GL68</accession>
<name>A0ABM1GL68_SOLPN</name>
<organism evidence="11 12">
    <name type="scientific">Solanum pennellii</name>
    <name type="common">Tomato</name>
    <name type="synonym">Lycopersicon pennellii</name>
    <dbReference type="NCBI Taxonomy" id="28526"/>
    <lineage>
        <taxon>Eukaryota</taxon>
        <taxon>Viridiplantae</taxon>
        <taxon>Streptophyta</taxon>
        <taxon>Embryophyta</taxon>
        <taxon>Tracheophyta</taxon>
        <taxon>Spermatophyta</taxon>
        <taxon>Magnoliopsida</taxon>
        <taxon>eudicotyledons</taxon>
        <taxon>Gunneridae</taxon>
        <taxon>Pentapetalae</taxon>
        <taxon>asterids</taxon>
        <taxon>lamiids</taxon>
        <taxon>Solanales</taxon>
        <taxon>Solanaceae</taxon>
        <taxon>Solanoideae</taxon>
        <taxon>Solaneae</taxon>
        <taxon>Solanum</taxon>
        <taxon>Solanum subgen. Lycopersicon</taxon>
    </lineage>
</organism>
<keyword evidence="11" id="KW-1185">Reference proteome</keyword>
<protein>
    <submittedName>
        <fullName evidence="12">Cytochrome P450 CYP736A12-like</fullName>
    </submittedName>
</protein>
<evidence type="ECO:0000256" key="9">
    <source>
        <dbReference type="ARBA" id="ARBA00023136"/>
    </source>
</evidence>
<dbReference type="Pfam" id="PF00067">
    <property type="entry name" value="p450"/>
    <property type="match status" value="1"/>
</dbReference>
<keyword evidence="6" id="KW-0560">Oxidoreductase</keyword>
<evidence type="ECO:0000256" key="1">
    <source>
        <dbReference type="ARBA" id="ARBA00001971"/>
    </source>
</evidence>
<dbReference type="PRINTS" id="PR00463">
    <property type="entry name" value="EP450I"/>
</dbReference>
<evidence type="ECO:0000256" key="5">
    <source>
        <dbReference type="ARBA" id="ARBA00022723"/>
    </source>
</evidence>
<feature type="transmembrane region" description="Helical" evidence="10">
    <location>
        <begin position="6"/>
        <end position="22"/>
    </location>
</feature>
<dbReference type="PANTHER" id="PTHR47943:SF2">
    <property type="entry name" value="CYTOCHROME P450"/>
    <property type="match status" value="1"/>
</dbReference>
<reference evidence="11" key="1">
    <citation type="journal article" date="2014" name="Nat. Genet.">
        <title>The genome of the stress-tolerant wild tomato species Solanum pennellii.</title>
        <authorList>
            <person name="Bolger A."/>
            <person name="Scossa F."/>
            <person name="Bolger M.E."/>
            <person name="Lanz C."/>
            <person name="Maumus F."/>
            <person name="Tohge T."/>
            <person name="Quesneville H."/>
            <person name="Alseekh S."/>
            <person name="Sorensen I."/>
            <person name="Lichtenstein G."/>
            <person name="Fich E.A."/>
            <person name="Conte M."/>
            <person name="Keller H."/>
            <person name="Schneeberger K."/>
            <person name="Schwacke R."/>
            <person name="Ofner I."/>
            <person name="Vrebalov J."/>
            <person name="Xu Y."/>
            <person name="Osorio S."/>
            <person name="Aflitos S.A."/>
            <person name="Schijlen E."/>
            <person name="Jimenez-Gomez J.M."/>
            <person name="Ryngajllo M."/>
            <person name="Kimura S."/>
            <person name="Kumar R."/>
            <person name="Koenig D."/>
            <person name="Headland L.R."/>
            <person name="Maloof J.N."/>
            <person name="Sinha N."/>
            <person name="van Ham R.C."/>
            <person name="Lankhorst R.K."/>
            <person name="Mao L."/>
            <person name="Vogel A."/>
            <person name="Arsova B."/>
            <person name="Panstruga R."/>
            <person name="Fei Z."/>
            <person name="Rose J.K."/>
            <person name="Zamir D."/>
            <person name="Carrari F."/>
            <person name="Giovannoni J.J."/>
            <person name="Weigel D."/>
            <person name="Usadel B."/>
            <person name="Fernie A.R."/>
        </authorList>
    </citation>
    <scope>NUCLEOTIDE SEQUENCE [LARGE SCALE GENOMIC DNA]</scope>
    <source>
        <strain evidence="11">cv. LA0716</strain>
    </source>
</reference>
<keyword evidence="10" id="KW-0812">Transmembrane</keyword>
<evidence type="ECO:0000256" key="8">
    <source>
        <dbReference type="ARBA" id="ARBA00023033"/>
    </source>
</evidence>
<evidence type="ECO:0000256" key="10">
    <source>
        <dbReference type="SAM" id="Phobius"/>
    </source>
</evidence>
<comment type="similarity">
    <text evidence="3">Belongs to the cytochrome P450 family.</text>
</comment>
<evidence type="ECO:0000313" key="12">
    <source>
        <dbReference type="RefSeq" id="XP_015072710.1"/>
    </source>
</evidence>
<keyword evidence="10" id="KW-1133">Transmembrane helix</keyword>
<gene>
    <name evidence="12" type="primary">LOC107016905</name>
</gene>
<keyword evidence="4" id="KW-0349">Heme</keyword>
<dbReference type="InterPro" id="IPR001128">
    <property type="entry name" value="Cyt_P450"/>
</dbReference>
<keyword evidence="9 10" id="KW-0472">Membrane</keyword>
<evidence type="ECO:0000256" key="6">
    <source>
        <dbReference type="ARBA" id="ARBA00023002"/>
    </source>
</evidence>
<dbReference type="PANTHER" id="PTHR47943">
    <property type="entry name" value="CYTOCHROME P450 93A3-LIKE"/>
    <property type="match status" value="1"/>
</dbReference>
<evidence type="ECO:0000256" key="7">
    <source>
        <dbReference type="ARBA" id="ARBA00023004"/>
    </source>
</evidence>
<dbReference type="GeneID" id="107016905"/>